<keyword evidence="5" id="KW-1185">Reference proteome</keyword>
<dbReference type="InterPro" id="IPR001878">
    <property type="entry name" value="Znf_CCHC"/>
</dbReference>
<sequence>MLHTIGGSMCEKWTRENKNRNWENFVSEFKTQYISQAAREARRDDFYHLKQGTLIVAQFESRFNRLSQYATGLFSTKEDKLYKFTRGLRHSLQQSLLTVRMNTYAEAVEAATRMESWMARLGQVQNKSGKNFKRPAPGPCSETPQKFQKPSESRKTPSVKNAPPLCSHCSKVGHTPNDCWRKLGECLRCGSSQHQIKDCPKSGAPADNRVAPVKPGNNCARVPACVFALAGQEAPEAADVVKGTFLVSNHFARTLIDPGSSHSFVAPQFAQKLNVSIDYLSSCFEVSTPMDAY</sequence>
<evidence type="ECO:0000313" key="4">
    <source>
        <dbReference type="EMBL" id="CAA0834578.1"/>
    </source>
</evidence>
<dbReference type="Pfam" id="PF03732">
    <property type="entry name" value="Retrotrans_gag"/>
    <property type="match status" value="1"/>
</dbReference>
<dbReference type="GO" id="GO:0008270">
    <property type="term" value="F:zinc ion binding"/>
    <property type="evidence" value="ECO:0007669"/>
    <property type="project" value="UniProtKB-KW"/>
</dbReference>
<dbReference type="GO" id="GO:0003676">
    <property type="term" value="F:nucleic acid binding"/>
    <property type="evidence" value="ECO:0007669"/>
    <property type="project" value="InterPro"/>
</dbReference>
<evidence type="ECO:0000256" key="2">
    <source>
        <dbReference type="SAM" id="MobiDB-lite"/>
    </source>
</evidence>
<dbReference type="InterPro" id="IPR036875">
    <property type="entry name" value="Znf_CCHC_sf"/>
</dbReference>
<evidence type="ECO:0000256" key="1">
    <source>
        <dbReference type="PROSITE-ProRule" id="PRU00047"/>
    </source>
</evidence>
<gene>
    <name evidence="4" type="ORF">SHERM_02393</name>
</gene>
<organism evidence="4 5">
    <name type="scientific">Striga hermonthica</name>
    <name type="common">Purple witchweed</name>
    <name type="synonym">Buchnera hermonthica</name>
    <dbReference type="NCBI Taxonomy" id="68872"/>
    <lineage>
        <taxon>Eukaryota</taxon>
        <taxon>Viridiplantae</taxon>
        <taxon>Streptophyta</taxon>
        <taxon>Embryophyta</taxon>
        <taxon>Tracheophyta</taxon>
        <taxon>Spermatophyta</taxon>
        <taxon>Magnoliopsida</taxon>
        <taxon>eudicotyledons</taxon>
        <taxon>Gunneridae</taxon>
        <taxon>Pentapetalae</taxon>
        <taxon>asterids</taxon>
        <taxon>lamiids</taxon>
        <taxon>Lamiales</taxon>
        <taxon>Orobanchaceae</taxon>
        <taxon>Buchnereae</taxon>
        <taxon>Striga</taxon>
    </lineage>
</organism>
<keyword evidence="1" id="KW-0863">Zinc-finger</keyword>
<dbReference type="PANTHER" id="PTHR15503:SF45">
    <property type="entry name" value="RNA-DIRECTED DNA POLYMERASE HOMOLOG"/>
    <property type="match status" value="1"/>
</dbReference>
<comment type="caution">
    <text evidence="4">The sequence shown here is derived from an EMBL/GenBank/DDBJ whole genome shotgun (WGS) entry which is preliminary data.</text>
</comment>
<dbReference type="SMART" id="SM00343">
    <property type="entry name" value="ZnF_C2HC"/>
    <property type="match status" value="2"/>
</dbReference>
<feature type="domain" description="CCHC-type" evidence="3">
    <location>
        <begin position="186"/>
        <end position="201"/>
    </location>
</feature>
<reference evidence="4" key="1">
    <citation type="submission" date="2019-12" db="EMBL/GenBank/DDBJ databases">
        <authorList>
            <person name="Scholes J."/>
        </authorList>
    </citation>
    <scope>NUCLEOTIDE SEQUENCE</scope>
</reference>
<dbReference type="AlphaFoldDB" id="A0A9N7NQY2"/>
<dbReference type="SUPFAM" id="SSF57756">
    <property type="entry name" value="Retrovirus zinc finger-like domains"/>
    <property type="match status" value="1"/>
</dbReference>
<keyword evidence="1" id="KW-0862">Zinc</keyword>
<dbReference type="OrthoDB" id="903801at2759"/>
<keyword evidence="1" id="KW-0479">Metal-binding</keyword>
<dbReference type="Pfam" id="PF08284">
    <property type="entry name" value="RVP_2"/>
    <property type="match status" value="1"/>
</dbReference>
<dbReference type="CDD" id="cd00303">
    <property type="entry name" value="retropepsin_like"/>
    <property type="match status" value="1"/>
</dbReference>
<dbReference type="InterPro" id="IPR005162">
    <property type="entry name" value="Retrotrans_gag_dom"/>
</dbReference>
<evidence type="ECO:0000259" key="3">
    <source>
        <dbReference type="PROSITE" id="PS50158"/>
    </source>
</evidence>
<dbReference type="PANTHER" id="PTHR15503">
    <property type="entry name" value="LDOC1 RELATED"/>
    <property type="match status" value="1"/>
</dbReference>
<feature type="region of interest" description="Disordered" evidence="2">
    <location>
        <begin position="127"/>
        <end position="160"/>
    </location>
</feature>
<dbReference type="Gene3D" id="4.10.60.10">
    <property type="entry name" value="Zinc finger, CCHC-type"/>
    <property type="match status" value="1"/>
</dbReference>
<dbReference type="Proteomes" id="UP001153555">
    <property type="component" value="Unassembled WGS sequence"/>
</dbReference>
<evidence type="ECO:0000313" key="5">
    <source>
        <dbReference type="Proteomes" id="UP001153555"/>
    </source>
</evidence>
<accession>A0A9N7NQY2</accession>
<dbReference type="InterPro" id="IPR032567">
    <property type="entry name" value="RTL1-rel"/>
</dbReference>
<dbReference type="EMBL" id="CACSLK010028053">
    <property type="protein sequence ID" value="CAA0834578.1"/>
    <property type="molecule type" value="Genomic_DNA"/>
</dbReference>
<proteinExistence type="predicted"/>
<dbReference type="PROSITE" id="PS50158">
    <property type="entry name" value="ZF_CCHC"/>
    <property type="match status" value="1"/>
</dbReference>
<protein>
    <recommendedName>
        <fullName evidence="3">CCHC-type domain-containing protein</fullName>
    </recommendedName>
</protein>
<name>A0A9N7NQY2_STRHE</name>